<accession>A0A8D4IZ53</accession>
<dbReference type="InterPro" id="IPR023753">
    <property type="entry name" value="FAD/NAD-binding_dom"/>
</dbReference>
<dbReference type="EMBL" id="CP022011">
    <property type="protein sequence ID" value="QDJ13993.1"/>
    <property type="molecule type" value="Genomic_DNA"/>
</dbReference>
<dbReference type="Pfam" id="PF07992">
    <property type="entry name" value="Pyr_redox_2"/>
    <property type="match status" value="1"/>
</dbReference>
<evidence type="ECO:0000256" key="3">
    <source>
        <dbReference type="ARBA" id="ARBA00022630"/>
    </source>
</evidence>
<comment type="similarity">
    <text evidence="2">Belongs to the NADH dehydrogenase family.</text>
</comment>
<evidence type="ECO:0000313" key="7">
    <source>
        <dbReference type="Proteomes" id="UP000955338"/>
    </source>
</evidence>
<dbReference type="FunFam" id="3.50.50.100:FF:000001">
    <property type="entry name" value="NADH dehydrogenase"/>
    <property type="match status" value="1"/>
</dbReference>
<reference evidence="6" key="1">
    <citation type="submission" date="2017-06" db="EMBL/GenBank/DDBJ databases">
        <title>Genome sequencing of pathogenic and non-pathogenic strains within Bisgaard taxon 40.</title>
        <authorList>
            <person name="Ladner J.T."/>
            <person name="Lovett S.P."/>
            <person name="Koroleva G."/>
            <person name="Lorch J.M."/>
        </authorList>
    </citation>
    <scope>NUCLEOTIDE SEQUENCE</scope>
    <source>
        <strain evidence="6">27576-1-I1</strain>
    </source>
</reference>
<dbReference type="AlphaFoldDB" id="A0A8D4IZ53"/>
<proteinExistence type="inferred from homology"/>
<dbReference type="InterPro" id="IPR051169">
    <property type="entry name" value="NADH-Q_oxidoreductase"/>
</dbReference>
<name>A0A8D4IZ53_9PAST</name>
<sequence>MKRILVVGGGAGGLELITKLGNKLGKNPEFELTLVDSKPNHIWKPLLHEVATGSLDANIDSISFRDHAKKHHFHFQIGKLQNIDRQAKKITLAAMYDEHNELLLPERQLEYDILVLAIGSVCNDFNTPGAKEHCIFLNDVEQAEYFRKEMTNQFLKLHNNQQMKTLDIAIVGAGATGVELAAELFHSINTFQYYDLKDLDNSRLNVNLIEAGESILPALPQRISNAVYTELTKLGVHIHTNTKVTAIDQTGLTTHTGTHIPAKLIVWAAGVKAPDFIKNIPGLETNKINQLLVKPTLQTTQDDDIYVIGDLAACPQPNGKFVPPRAQAAHQMASCCYQNILAKLKNKPQKDYLYKDYGSLISLSNYSTIGNLMGNLVKGSMMIEGHLARIMYISLYRMHQIALHGIFKTGLIMLSGQINRIIRPKLKLH</sequence>
<dbReference type="RefSeq" id="WP_261919925.1">
    <property type="nucleotide sequence ID" value="NZ_CP022011.1"/>
</dbReference>
<dbReference type="PANTHER" id="PTHR42913">
    <property type="entry name" value="APOPTOSIS-INDUCING FACTOR 1"/>
    <property type="match status" value="1"/>
</dbReference>
<dbReference type="PRINTS" id="PR00368">
    <property type="entry name" value="FADPNR"/>
</dbReference>
<comment type="cofactor">
    <cofactor evidence="1">
        <name>FAD</name>
        <dbReference type="ChEBI" id="CHEBI:57692"/>
    </cofactor>
</comment>
<dbReference type="SUPFAM" id="SSF51905">
    <property type="entry name" value="FAD/NAD(P)-binding domain"/>
    <property type="match status" value="1"/>
</dbReference>
<evidence type="ECO:0000256" key="4">
    <source>
        <dbReference type="ARBA" id="ARBA00022827"/>
    </source>
</evidence>
<gene>
    <name evidence="6" type="ORF">CEP48_00415</name>
</gene>
<dbReference type="InterPro" id="IPR036188">
    <property type="entry name" value="FAD/NAD-bd_sf"/>
</dbReference>
<dbReference type="GO" id="GO:0019646">
    <property type="term" value="P:aerobic electron transport chain"/>
    <property type="evidence" value="ECO:0007669"/>
    <property type="project" value="TreeGrafter"/>
</dbReference>
<keyword evidence="7" id="KW-1185">Reference proteome</keyword>
<keyword evidence="5" id="KW-0560">Oxidoreductase</keyword>
<evidence type="ECO:0000313" key="6">
    <source>
        <dbReference type="EMBL" id="QDJ13993.1"/>
    </source>
</evidence>
<protein>
    <submittedName>
        <fullName evidence="6">FAD-dependent oxidoreductase</fullName>
    </submittedName>
</protein>
<evidence type="ECO:0000256" key="5">
    <source>
        <dbReference type="ARBA" id="ARBA00023002"/>
    </source>
</evidence>
<dbReference type="GO" id="GO:0003955">
    <property type="term" value="F:NAD(P)H dehydrogenase (quinone) activity"/>
    <property type="evidence" value="ECO:0007669"/>
    <property type="project" value="TreeGrafter"/>
</dbReference>
<keyword evidence="3" id="KW-0285">Flavoprotein</keyword>
<organism evidence="6 7">
    <name type="scientific">Mergibacter septicus</name>
    <dbReference type="NCBI Taxonomy" id="221402"/>
    <lineage>
        <taxon>Bacteria</taxon>
        <taxon>Pseudomonadati</taxon>
        <taxon>Pseudomonadota</taxon>
        <taxon>Gammaproteobacteria</taxon>
        <taxon>Pasteurellales</taxon>
        <taxon>Pasteurellaceae</taxon>
        <taxon>Mergibacter</taxon>
    </lineage>
</organism>
<dbReference type="PANTHER" id="PTHR42913:SF3">
    <property type="entry name" value="64 KDA MITOCHONDRIAL NADH DEHYDROGENASE (EUROFUNG)"/>
    <property type="match status" value="1"/>
</dbReference>
<dbReference type="Proteomes" id="UP000955338">
    <property type="component" value="Chromosome"/>
</dbReference>
<evidence type="ECO:0000256" key="2">
    <source>
        <dbReference type="ARBA" id="ARBA00005272"/>
    </source>
</evidence>
<keyword evidence="4" id="KW-0274">FAD</keyword>
<dbReference type="Gene3D" id="3.50.50.100">
    <property type="match status" value="1"/>
</dbReference>
<evidence type="ECO:0000256" key="1">
    <source>
        <dbReference type="ARBA" id="ARBA00001974"/>
    </source>
</evidence>